<evidence type="ECO:0000256" key="2">
    <source>
        <dbReference type="ARBA" id="ARBA00009199"/>
    </source>
</evidence>
<name>A0A507AUU7_9PEZI</name>
<evidence type="ECO:0000259" key="7">
    <source>
        <dbReference type="Pfam" id="PF01425"/>
    </source>
</evidence>
<evidence type="ECO:0000313" key="9">
    <source>
        <dbReference type="Proteomes" id="UP000319257"/>
    </source>
</evidence>
<feature type="active site" description="Acyl-ester intermediate" evidence="5">
    <location>
        <position position="226"/>
    </location>
</feature>
<dbReference type="InParanoid" id="A0A507AUU7"/>
<feature type="binding site" evidence="6">
    <location>
        <begin position="223"/>
        <end position="226"/>
    </location>
    <ligand>
        <name>substrate</name>
    </ligand>
</feature>
<feature type="domain" description="Amidase" evidence="7">
    <location>
        <begin position="72"/>
        <end position="326"/>
    </location>
</feature>
<dbReference type="GeneID" id="41973382"/>
<dbReference type="PANTHER" id="PTHR46072:SF9">
    <property type="entry name" value="ACETAMIDASE"/>
    <property type="match status" value="1"/>
</dbReference>
<organism evidence="8 9">
    <name type="scientific">Thyridium curvatum</name>
    <dbReference type="NCBI Taxonomy" id="1093900"/>
    <lineage>
        <taxon>Eukaryota</taxon>
        <taxon>Fungi</taxon>
        <taxon>Dikarya</taxon>
        <taxon>Ascomycota</taxon>
        <taxon>Pezizomycotina</taxon>
        <taxon>Sordariomycetes</taxon>
        <taxon>Sordariomycetidae</taxon>
        <taxon>Thyridiales</taxon>
        <taxon>Thyridiaceae</taxon>
        <taxon>Thyridium</taxon>
    </lineage>
</organism>
<keyword evidence="4" id="KW-0378">Hydrolase</keyword>
<evidence type="ECO:0000256" key="6">
    <source>
        <dbReference type="PIRSR" id="PIRSR001221-2"/>
    </source>
</evidence>
<accession>A0A507AUU7</accession>
<gene>
    <name evidence="8" type="ORF">E0L32_005935</name>
</gene>
<evidence type="ECO:0000256" key="1">
    <source>
        <dbReference type="ARBA" id="ARBA00001311"/>
    </source>
</evidence>
<dbReference type="InterPro" id="IPR020556">
    <property type="entry name" value="Amidase_CS"/>
</dbReference>
<dbReference type="RefSeq" id="XP_030995443.1">
    <property type="nucleotide sequence ID" value="XM_031140511.1"/>
</dbReference>
<evidence type="ECO:0000313" key="8">
    <source>
        <dbReference type="EMBL" id="TPX13732.1"/>
    </source>
</evidence>
<dbReference type="OrthoDB" id="6428749at2759"/>
<comment type="caution">
    <text evidence="8">The sequence shown here is derived from an EMBL/GenBank/DDBJ whole genome shotgun (WGS) entry which is preliminary data.</text>
</comment>
<dbReference type="PROSITE" id="PS00571">
    <property type="entry name" value="AMIDASES"/>
    <property type="match status" value="1"/>
</dbReference>
<protein>
    <recommendedName>
        <fullName evidence="3">amidase</fullName>
        <ecNumber evidence="3">3.5.1.4</ecNumber>
    </recommendedName>
</protein>
<dbReference type="EMBL" id="SKBQ01000032">
    <property type="protein sequence ID" value="TPX13732.1"/>
    <property type="molecule type" value="Genomic_DNA"/>
</dbReference>
<sequence length="492" mass="53504">MTWQDVAAQRKASILDAIPAEWRLKTAHTGDSAMSAFKDSGILTAEELAITETSAADLVHSLAIGKLTAVAVTTAFLKRAALAHQLVNCLLGFMPEYALARAKSLDEYFAKHKKPSGPLHGLPISLKDQCRVKGFDTSMGYVGWIGMKDDESSVLVDLLDKAGAVFYVKTSVPQSLMVCETINNITGRTVNPRNKNWSCGGSSGGEGALIGCYGSPIGIATDIGGSIRVPAAFNFLYGIRPSHGRLPYAKLANSMEGQETIHSVVGPICHSIADMRVFMKAVLGEKPWQFDSKTIPMPWRPEEEDAIRSKISSGGLTLGVYSCDGNDIFGSLKLSGEPAIPNIQELVNPDLKKVGVNDVWDLQLSKWNYQIEYLAKIREFEAKTGRELDAIIAPITPTAAVRHNQFKYYGYATVINVLDWTSVVVPVTFADKALDAKATDFKPLSDIDATVQAEYDPEAYHGAPVAVQIIGRRLTEERIMAIAEEVGRLLKN</sequence>
<dbReference type="FunCoup" id="A0A507AUU7">
    <property type="interactions" value="53"/>
</dbReference>
<feature type="active site" description="Charge relay system" evidence="5">
    <location>
        <position position="202"/>
    </location>
</feature>
<dbReference type="InterPro" id="IPR036928">
    <property type="entry name" value="AS_sf"/>
</dbReference>
<reference evidence="8 9" key="1">
    <citation type="submission" date="2019-06" db="EMBL/GenBank/DDBJ databases">
        <title>Draft genome sequence of the filamentous fungus Phialemoniopsis curvata isolated from diesel fuel.</title>
        <authorList>
            <person name="Varaljay V.A."/>
            <person name="Lyon W.J."/>
            <person name="Crouch A.L."/>
            <person name="Drake C.E."/>
            <person name="Hollomon J.M."/>
            <person name="Nadeau L.J."/>
            <person name="Nunn H.S."/>
            <person name="Stevenson B.S."/>
            <person name="Bojanowski C.L."/>
            <person name="Crookes-Goodson W.J."/>
        </authorList>
    </citation>
    <scope>NUCLEOTIDE SEQUENCE [LARGE SCALE GENOMIC DNA]</scope>
    <source>
        <strain evidence="8 9">D216</strain>
    </source>
</reference>
<dbReference type="Pfam" id="PF01425">
    <property type="entry name" value="Amidase"/>
    <property type="match status" value="2"/>
</dbReference>
<dbReference type="SUPFAM" id="SSF75304">
    <property type="entry name" value="Amidase signature (AS) enzymes"/>
    <property type="match status" value="1"/>
</dbReference>
<dbReference type="GO" id="GO:0004040">
    <property type="term" value="F:amidase activity"/>
    <property type="evidence" value="ECO:0007669"/>
    <property type="project" value="UniProtKB-EC"/>
</dbReference>
<dbReference type="AlphaFoldDB" id="A0A507AUU7"/>
<evidence type="ECO:0000256" key="3">
    <source>
        <dbReference type="ARBA" id="ARBA00012922"/>
    </source>
</evidence>
<dbReference type="Proteomes" id="UP000319257">
    <property type="component" value="Unassembled WGS sequence"/>
</dbReference>
<evidence type="ECO:0000256" key="4">
    <source>
        <dbReference type="ARBA" id="ARBA00022801"/>
    </source>
</evidence>
<dbReference type="STRING" id="1093900.A0A507AUU7"/>
<feature type="domain" description="Amidase" evidence="7">
    <location>
        <begin position="374"/>
        <end position="479"/>
    </location>
</feature>
<dbReference type="InterPro" id="IPR023631">
    <property type="entry name" value="Amidase_dom"/>
</dbReference>
<dbReference type="EC" id="3.5.1.4" evidence="3"/>
<dbReference type="PANTHER" id="PTHR46072">
    <property type="entry name" value="AMIDASE-RELATED-RELATED"/>
    <property type="match status" value="1"/>
</dbReference>
<keyword evidence="9" id="KW-1185">Reference proteome</keyword>
<feature type="binding site" evidence="6">
    <location>
        <position position="202"/>
    </location>
    <ligand>
        <name>substrate</name>
    </ligand>
</feature>
<proteinExistence type="inferred from homology"/>
<evidence type="ECO:0000256" key="5">
    <source>
        <dbReference type="PIRSR" id="PIRSR001221-1"/>
    </source>
</evidence>
<feature type="active site" description="Charge relay system" evidence="5">
    <location>
        <position position="127"/>
    </location>
</feature>
<comment type="catalytic activity">
    <reaction evidence="1">
        <text>a monocarboxylic acid amide + H2O = a monocarboxylate + NH4(+)</text>
        <dbReference type="Rhea" id="RHEA:12020"/>
        <dbReference type="ChEBI" id="CHEBI:15377"/>
        <dbReference type="ChEBI" id="CHEBI:28938"/>
        <dbReference type="ChEBI" id="CHEBI:35757"/>
        <dbReference type="ChEBI" id="CHEBI:83628"/>
        <dbReference type="EC" id="3.5.1.4"/>
    </reaction>
</comment>
<comment type="similarity">
    <text evidence="2">Belongs to the amidase family.</text>
</comment>
<feature type="binding site" evidence="6">
    <location>
        <position position="176"/>
    </location>
    <ligand>
        <name>substrate</name>
    </ligand>
</feature>
<dbReference type="Gene3D" id="3.90.1300.10">
    <property type="entry name" value="Amidase signature (AS) domain"/>
    <property type="match status" value="1"/>
</dbReference>
<dbReference type="PIRSF" id="PIRSF001221">
    <property type="entry name" value="Amidase_fungi"/>
    <property type="match status" value="1"/>
</dbReference>